<organism evidence="3 4">
    <name type="scientific">Fischerella muscicola CCMEE 5323</name>
    <dbReference type="NCBI Taxonomy" id="2019572"/>
    <lineage>
        <taxon>Bacteria</taxon>
        <taxon>Bacillati</taxon>
        <taxon>Cyanobacteriota</taxon>
        <taxon>Cyanophyceae</taxon>
        <taxon>Nostocales</taxon>
        <taxon>Hapalosiphonaceae</taxon>
        <taxon>Fischerella</taxon>
    </lineage>
</organism>
<sequence>MTNTILLIEDNPTDILLIQRAFRNEELAHISLQIVKDGDTAVSYLSGAGEYGDRTRYPLPSIILLDLKLPRRSGHEVLAWIKQQPELKLLPVIILTSSRQKVDVNQAYELGVNSYLVKPVKFAALSEMIKSFSDYWLRINEPPELLLEF</sequence>
<dbReference type="PANTHER" id="PTHR44520:SF1">
    <property type="entry name" value="TWO-COMPONENT SYSTEM REGULATORY PROTEIN"/>
    <property type="match status" value="1"/>
</dbReference>
<proteinExistence type="predicted"/>
<dbReference type="InterPro" id="IPR011006">
    <property type="entry name" value="CheY-like_superfamily"/>
</dbReference>
<dbReference type="Gene3D" id="3.40.50.2300">
    <property type="match status" value="1"/>
</dbReference>
<name>A0A2N6JW50_FISMU</name>
<dbReference type="SMART" id="SM00448">
    <property type="entry name" value="REC"/>
    <property type="match status" value="1"/>
</dbReference>
<dbReference type="PROSITE" id="PS50110">
    <property type="entry name" value="RESPONSE_REGULATORY"/>
    <property type="match status" value="1"/>
</dbReference>
<dbReference type="PANTHER" id="PTHR44520">
    <property type="entry name" value="RESPONSE REGULATOR RCP1-RELATED"/>
    <property type="match status" value="1"/>
</dbReference>
<dbReference type="Pfam" id="PF00072">
    <property type="entry name" value="Response_reg"/>
    <property type="match status" value="1"/>
</dbReference>
<reference evidence="3 4" key="1">
    <citation type="submission" date="2017-08" db="EMBL/GenBank/DDBJ databases">
        <title>Genomes of Fischerella (Mastigocladus) sp. strains.</title>
        <authorList>
            <person name="Miller S.R."/>
        </authorList>
    </citation>
    <scope>NUCLEOTIDE SEQUENCE [LARGE SCALE GENOMIC DNA]</scope>
    <source>
        <strain evidence="3 4">CCMEE 5323</strain>
    </source>
</reference>
<dbReference type="InterPro" id="IPR052893">
    <property type="entry name" value="TCS_response_regulator"/>
</dbReference>
<feature type="modified residue" description="4-aspartylphosphate" evidence="1">
    <location>
        <position position="66"/>
    </location>
</feature>
<keyword evidence="4" id="KW-1185">Reference proteome</keyword>
<evidence type="ECO:0000256" key="1">
    <source>
        <dbReference type="PROSITE-ProRule" id="PRU00169"/>
    </source>
</evidence>
<protein>
    <submittedName>
        <fullName evidence="3">Response regulator</fullName>
    </submittedName>
</protein>
<comment type="caution">
    <text evidence="3">The sequence shown here is derived from an EMBL/GenBank/DDBJ whole genome shotgun (WGS) entry which is preliminary data.</text>
</comment>
<feature type="domain" description="Response regulatory" evidence="2">
    <location>
        <begin position="4"/>
        <end position="133"/>
    </location>
</feature>
<evidence type="ECO:0000259" key="2">
    <source>
        <dbReference type="PROSITE" id="PS50110"/>
    </source>
</evidence>
<dbReference type="RefSeq" id="WP_016868770.1">
    <property type="nucleotide sequence ID" value="NZ_CAWNVR010000007.1"/>
</dbReference>
<dbReference type="AlphaFoldDB" id="A0A2N6JW50"/>
<evidence type="ECO:0000313" key="3">
    <source>
        <dbReference type="EMBL" id="PLZ84221.1"/>
    </source>
</evidence>
<dbReference type="EMBL" id="NRQW01000610">
    <property type="protein sequence ID" value="PLZ84221.1"/>
    <property type="molecule type" value="Genomic_DNA"/>
</dbReference>
<dbReference type="Proteomes" id="UP000235036">
    <property type="component" value="Unassembled WGS sequence"/>
</dbReference>
<keyword evidence="1" id="KW-0597">Phosphoprotein</keyword>
<dbReference type="GO" id="GO:0000160">
    <property type="term" value="P:phosphorelay signal transduction system"/>
    <property type="evidence" value="ECO:0007669"/>
    <property type="project" value="InterPro"/>
</dbReference>
<dbReference type="SUPFAM" id="SSF52172">
    <property type="entry name" value="CheY-like"/>
    <property type="match status" value="1"/>
</dbReference>
<dbReference type="CDD" id="cd17557">
    <property type="entry name" value="REC_Rcp-like"/>
    <property type="match status" value="1"/>
</dbReference>
<gene>
    <name evidence="3" type="ORF">CEN44_25595</name>
</gene>
<evidence type="ECO:0000313" key="4">
    <source>
        <dbReference type="Proteomes" id="UP000235036"/>
    </source>
</evidence>
<dbReference type="InterPro" id="IPR001789">
    <property type="entry name" value="Sig_transdc_resp-reg_receiver"/>
</dbReference>
<accession>A0A2N6JW50</accession>